<accession>A0A097ANQ7</accession>
<dbReference type="SUPFAM" id="SSF53383">
    <property type="entry name" value="PLP-dependent transferases"/>
    <property type="match status" value="1"/>
</dbReference>
<dbReference type="eggNOG" id="COG0403">
    <property type="taxonomic scope" value="Bacteria"/>
</dbReference>
<comment type="similarity">
    <text evidence="4">Belongs to the GcvP family. N-terminal subunit subfamily.</text>
</comment>
<dbReference type="EMBL" id="CP009170">
    <property type="protein sequence ID" value="AIS51446.1"/>
    <property type="molecule type" value="Genomic_DNA"/>
</dbReference>
<evidence type="ECO:0000256" key="2">
    <source>
        <dbReference type="ARBA" id="ARBA00023002"/>
    </source>
</evidence>
<protein>
    <recommendedName>
        <fullName evidence="4">Probable glycine dehydrogenase (decarboxylating) subunit 1</fullName>
        <ecNumber evidence="4">1.4.4.2</ecNumber>
    </recommendedName>
    <alternativeName>
        <fullName evidence="4">Glycine cleavage system P-protein subunit 1</fullName>
    </alternativeName>
    <alternativeName>
        <fullName evidence="4">Glycine decarboxylase subunit 1</fullName>
    </alternativeName>
    <alternativeName>
        <fullName evidence="4">Glycine dehydrogenase (aminomethyl-transferring) subunit 1</fullName>
    </alternativeName>
</protein>
<proteinExistence type="inferred from homology"/>
<evidence type="ECO:0000256" key="1">
    <source>
        <dbReference type="ARBA" id="ARBA00003788"/>
    </source>
</evidence>
<dbReference type="HOGENOM" id="CLU_004620_0_2_9"/>
<dbReference type="CDD" id="cd00613">
    <property type="entry name" value="GDC-P"/>
    <property type="match status" value="1"/>
</dbReference>
<sequence length="447" mass="50147">MFPYLPTSSNDEKEMLKTIGKNSIEELFENIPQEVRLKGPLNLGKPMSEIELTAHIKKYAKENKSLEELTSFLGAGVYDHYIPSVVKHIISHSEFYTAYTPYQPEISQGTLQAIFEYQTMITNLTGMEVTNASMYDGATACTEAAIMACENTQRKTILVSKTVNPETRKVLKTYMHFRDIQVIEIEDTEGVTDIEKLKDEIGSNTAAVIVQYPNFFGIIEDLQEIEKITHENKAMLITYVHPIPLGILKSPGEIGADIAVGDGQSLGNGLNFGGPYIGFLATTQKLVRKMPGRIVGQTKDVDGRRAFVLTLQAREQHIRREKATSNICSNHSLNALTAAIYLATMGKKGIKEVAYQCTQKAHYAFSVLTTSGKYKPAFSKPFFMEFVLKADVDVDLINKKLLEKDILGGYNLHRDYDKYKNTMLLAFTEKRTKEEIDELKALLEVIV</sequence>
<dbReference type="InterPro" id="IPR023010">
    <property type="entry name" value="GcvPA"/>
</dbReference>
<dbReference type="GO" id="GO:0019464">
    <property type="term" value="P:glycine decarboxylation via glycine cleavage system"/>
    <property type="evidence" value="ECO:0007669"/>
    <property type="project" value="UniProtKB-UniRule"/>
</dbReference>
<comment type="subunit">
    <text evidence="4">The glycine cleavage system is composed of four proteins: P, T, L and H. In this organism, the P 'protein' is a heterodimer of two subunits.</text>
</comment>
<dbReference type="InterPro" id="IPR020581">
    <property type="entry name" value="GDC_P"/>
</dbReference>
<dbReference type="HAMAP" id="MF_00712">
    <property type="entry name" value="GcvPA"/>
    <property type="match status" value="1"/>
</dbReference>
<organism evidence="6 7">
    <name type="scientific">Thermoanaerobacter kivui</name>
    <name type="common">Acetogenium kivui</name>
    <dbReference type="NCBI Taxonomy" id="2325"/>
    <lineage>
        <taxon>Bacteria</taxon>
        <taxon>Bacillati</taxon>
        <taxon>Bacillota</taxon>
        <taxon>Clostridia</taxon>
        <taxon>Thermoanaerobacterales</taxon>
        <taxon>Thermoanaerobacteraceae</taxon>
        <taxon>Thermoanaerobacter</taxon>
    </lineage>
</organism>
<dbReference type="Gene3D" id="3.40.640.10">
    <property type="entry name" value="Type I PLP-dependent aspartate aminotransferase-like (Major domain)"/>
    <property type="match status" value="1"/>
</dbReference>
<dbReference type="InterPro" id="IPR015424">
    <property type="entry name" value="PyrdxlP-dep_Trfase"/>
</dbReference>
<evidence type="ECO:0000313" key="7">
    <source>
        <dbReference type="Proteomes" id="UP000029669"/>
    </source>
</evidence>
<feature type="domain" description="Glycine cleavage system P-protein N-terminal" evidence="5">
    <location>
        <begin position="4"/>
        <end position="441"/>
    </location>
</feature>
<gene>
    <name evidence="4 6" type="primary">gcvPA</name>
    <name evidence="6" type="ORF">TKV_c02410</name>
</gene>
<dbReference type="PANTHER" id="PTHR42806">
    <property type="entry name" value="GLYCINE CLEAVAGE SYSTEM P-PROTEIN"/>
    <property type="match status" value="1"/>
</dbReference>
<dbReference type="InterPro" id="IPR015421">
    <property type="entry name" value="PyrdxlP-dep_Trfase_major"/>
</dbReference>
<dbReference type="NCBIfam" id="NF001696">
    <property type="entry name" value="PRK00451.1"/>
    <property type="match status" value="1"/>
</dbReference>
<dbReference type="Gene3D" id="3.90.1150.10">
    <property type="entry name" value="Aspartate Aminotransferase, domain 1"/>
    <property type="match status" value="1"/>
</dbReference>
<dbReference type="Pfam" id="PF02347">
    <property type="entry name" value="GDC-P"/>
    <property type="match status" value="1"/>
</dbReference>
<evidence type="ECO:0000259" key="5">
    <source>
        <dbReference type="Pfam" id="PF02347"/>
    </source>
</evidence>
<evidence type="ECO:0000313" key="6">
    <source>
        <dbReference type="EMBL" id="AIS51446.1"/>
    </source>
</evidence>
<reference evidence="7" key="1">
    <citation type="journal article" date="2015" name="Genome Announc.">
        <title>Whole-Genome Sequences of 80 Environmental and Clinical Isolates of Burkholderia pseudomallei.</title>
        <authorList>
            <person name="Johnson S.L."/>
            <person name="Baker A.L."/>
            <person name="Chain P.S."/>
            <person name="Currie B.J."/>
            <person name="Daligault H.E."/>
            <person name="Davenport K.W."/>
            <person name="Davis C.B."/>
            <person name="Inglis T.J."/>
            <person name="Kaestli M."/>
            <person name="Koren S."/>
            <person name="Mayo M."/>
            <person name="Merritt A.J."/>
            <person name="Price E.P."/>
            <person name="Sarovich D.S."/>
            <person name="Warner J."/>
            <person name="Rosovitz M.J."/>
        </authorList>
    </citation>
    <scope>NUCLEOTIDE SEQUENCE [LARGE SCALE GENOMIC DNA]</scope>
    <source>
        <strain evidence="7">DSM 2030</strain>
    </source>
</reference>
<dbReference type="EC" id="1.4.4.2" evidence="4"/>
<dbReference type="GO" id="GO:0004375">
    <property type="term" value="F:glycine dehydrogenase (decarboxylating) activity"/>
    <property type="evidence" value="ECO:0007669"/>
    <property type="project" value="UniProtKB-EC"/>
</dbReference>
<dbReference type="OrthoDB" id="9771867at2"/>
<dbReference type="GO" id="GO:0009116">
    <property type="term" value="P:nucleoside metabolic process"/>
    <property type="evidence" value="ECO:0007669"/>
    <property type="project" value="InterPro"/>
</dbReference>
<keyword evidence="7" id="KW-1185">Reference proteome</keyword>
<dbReference type="Proteomes" id="UP000029669">
    <property type="component" value="Chromosome"/>
</dbReference>
<dbReference type="AlphaFoldDB" id="A0A097ANQ7"/>
<dbReference type="RefSeq" id="WP_049684420.1">
    <property type="nucleotide sequence ID" value="NZ_CP009170.1"/>
</dbReference>
<evidence type="ECO:0000256" key="4">
    <source>
        <dbReference type="HAMAP-Rule" id="MF_00712"/>
    </source>
</evidence>
<dbReference type="InterPro" id="IPR015422">
    <property type="entry name" value="PyrdxlP-dep_Trfase_small"/>
</dbReference>
<comment type="catalytic activity">
    <reaction evidence="3 4">
        <text>N(6)-[(R)-lipoyl]-L-lysyl-[glycine-cleavage complex H protein] + glycine + H(+) = N(6)-[(R)-S(8)-aminomethyldihydrolipoyl]-L-lysyl-[glycine-cleavage complex H protein] + CO2</text>
        <dbReference type="Rhea" id="RHEA:24304"/>
        <dbReference type="Rhea" id="RHEA-COMP:10494"/>
        <dbReference type="Rhea" id="RHEA-COMP:10495"/>
        <dbReference type="ChEBI" id="CHEBI:15378"/>
        <dbReference type="ChEBI" id="CHEBI:16526"/>
        <dbReference type="ChEBI" id="CHEBI:57305"/>
        <dbReference type="ChEBI" id="CHEBI:83099"/>
        <dbReference type="ChEBI" id="CHEBI:83143"/>
        <dbReference type="EC" id="1.4.4.2"/>
    </reaction>
</comment>
<dbReference type="STRING" id="2325.TKV_c02410"/>
<name>A0A097ANQ7_THEKI</name>
<dbReference type="InterPro" id="IPR049315">
    <property type="entry name" value="GDC-P_N"/>
</dbReference>
<dbReference type="PANTHER" id="PTHR42806:SF1">
    <property type="entry name" value="GLYCINE DEHYDROGENASE (DECARBOXYLATING)"/>
    <property type="match status" value="1"/>
</dbReference>
<comment type="function">
    <text evidence="1 4">The glycine cleavage system catalyzes the degradation of glycine. The P protein binds the alpha-amino group of glycine through its pyridoxal phosphate cofactor; CO(2) is released and the remaining methylamine moiety is then transferred to the lipoamide cofactor of the H protein.</text>
</comment>
<evidence type="ECO:0000256" key="3">
    <source>
        <dbReference type="ARBA" id="ARBA00049026"/>
    </source>
</evidence>
<dbReference type="KEGG" id="tki:TKV_c02410"/>
<keyword evidence="2 4" id="KW-0560">Oxidoreductase</keyword>
<dbReference type="PIRSF" id="PIRSF006815">
    <property type="entry name" value="GcvPA"/>
    <property type="match status" value="1"/>
</dbReference>